<dbReference type="GO" id="GO:0006043">
    <property type="term" value="P:glucosamine catabolic process"/>
    <property type="evidence" value="ECO:0007669"/>
    <property type="project" value="TreeGrafter"/>
</dbReference>
<dbReference type="GO" id="GO:0019262">
    <property type="term" value="P:N-acetylneuraminate catabolic process"/>
    <property type="evidence" value="ECO:0007669"/>
    <property type="project" value="UniProtKB-UniRule"/>
</dbReference>
<feature type="site" description="Part of the allosteric site" evidence="4">
    <location>
        <position position="155"/>
    </location>
</feature>
<dbReference type="GO" id="GO:0004342">
    <property type="term" value="F:glucosamine-6-phosphate deaminase activity"/>
    <property type="evidence" value="ECO:0007669"/>
    <property type="project" value="UniProtKB-UniRule"/>
</dbReference>
<dbReference type="CDD" id="cd01399">
    <property type="entry name" value="GlcN6P_deaminase"/>
    <property type="match status" value="1"/>
</dbReference>
<comment type="similarity">
    <text evidence="4">Belongs to the glucosamine/galactosamine-6-phosphate isomerase family. NagB subfamily.</text>
</comment>
<dbReference type="Proteomes" id="UP000035722">
    <property type="component" value="Unassembled WGS sequence"/>
</dbReference>
<feature type="active site" description="For ring-opening step" evidence="4">
    <location>
        <position position="135"/>
    </location>
</feature>
<dbReference type="NCBIfam" id="TIGR00502">
    <property type="entry name" value="nagB"/>
    <property type="match status" value="1"/>
</dbReference>
<dbReference type="GO" id="GO:0005737">
    <property type="term" value="C:cytoplasm"/>
    <property type="evidence" value="ECO:0007669"/>
    <property type="project" value="TreeGrafter"/>
</dbReference>
<dbReference type="GO" id="GO:0006046">
    <property type="term" value="P:N-acetylglucosamine catabolic process"/>
    <property type="evidence" value="ECO:0007669"/>
    <property type="project" value="UniProtKB-UniRule"/>
</dbReference>
<keyword evidence="4" id="KW-0021">Allosteric enzyme</keyword>
<protein>
    <recommendedName>
        <fullName evidence="4">Glucosamine-6-phosphate deaminase</fullName>
        <ecNumber evidence="4">3.5.99.6</ecNumber>
    </recommendedName>
    <alternativeName>
        <fullName evidence="4">GlcN6P deaminase</fullName>
        <shortName evidence="4">GNPDA</shortName>
    </alternativeName>
    <alternativeName>
        <fullName evidence="4">Glucosamine-6-phosphate isomerase</fullName>
    </alternativeName>
</protein>
<dbReference type="EC" id="3.5.99.6" evidence="4"/>
<comment type="activity regulation">
    <text evidence="4">Allosterically activated by N-acetylglucosamine 6-phosphate (GlcNAc6P).</text>
</comment>
<evidence type="ECO:0000256" key="2">
    <source>
        <dbReference type="ARBA" id="ARBA00022801"/>
    </source>
</evidence>
<dbReference type="OrthoDB" id="9791139at2"/>
<keyword evidence="7" id="KW-1185">Reference proteome</keyword>
<dbReference type="Pfam" id="PF01182">
    <property type="entry name" value="Glucosamine_iso"/>
    <property type="match status" value="1"/>
</dbReference>
<organism evidence="6 7">
    <name type="scientific">Pseudarthrobacter siccitolerans</name>
    <dbReference type="NCBI Taxonomy" id="861266"/>
    <lineage>
        <taxon>Bacteria</taxon>
        <taxon>Bacillati</taxon>
        <taxon>Actinomycetota</taxon>
        <taxon>Actinomycetes</taxon>
        <taxon>Micrococcales</taxon>
        <taxon>Micrococcaceae</taxon>
        <taxon>Pseudarthrobacter</taxon>
    </lineage>
</organism>
<comment type="pathway">
    <text evidence="4">Amino-sugar metabolism; N-acetylneuraminate degradation; D-fructose 6-phosphate from N-acetylneuraminate: step 5/5.</text>
</comment>
<comment type="caution">
    <text evidence="6">The sequence shown here is derived from an EMBL/GenBank/DDBJ whole genome shotgun (WGS) entry which is preliminary data.</text>
</comment>
<evidence type="ECO:0000256" key="1">
    <source>
        <dbReference type="ARBA" id="ARBA00000644"/>
    </source>
</evidence>
<dbReference type="Gene3D" id="3.40.50.1360">
    <property type="match status" value="1"/>
</dbReference>
<gene>
    <name evidence="4 6" type="primary">nagB</name>
    <name evidence="6" type="ORF">ARTSIC4J27_312</name>
</gene>
<reference evidence="7" key="1">
    <citation type="journal article" date="2014" name="Genome Announc.">
        <title>Genome Sequence of Arthrobacter siccitolerans 4J27, a Xeroprotectant-Producing Desiccation-Tolerant Microorganism.</title>
        <authorList>
            <person name="Manzanera M."/>
            <person name="Santa-Cruz-Calvo L."/>
            <person name="Vilchez J.I."/>
            <person name="Garcia-Fontana C."/>
            <person name="Silva-Castro G.A."/>
            <person name="Calvo C."/>
            <person name="Gonzalez-Lopez J."/>
        </authorList>
    </citation>
    <scope>NUCLEOTIDE SEQUENCE [LARGE SCALE GENOMIC DNA]</scope>
    <source>
        <strain evidence="7">4J27</strain>
    </source>
</reference>
<proteinExistence type="inferred from homology"/>
<evidence type="ECO:0000313" key="7">
    <source>
        <dbReference type="Proteomes" id="UP000035722"/>
    </source>
</evidence>
<feature type="site" description="Part of the allosteric site" evidence="4">
    <location>
        <position position="152"/>
    </location>
</feature>
<dbReference type="SUPFAM" id="SSF100950">
    <property type="entry name" value="NagB/RpiA/CoA transferase-like"/>
    <property type="match status" value="1"/>
</dbReference>
<dbReference type="GO" id="GO:0016853">
    <property type="term" value="F:isomerase activity"/>
    <property type="evidence" value="ECO:0007669"/>
    <property type="project" value="UniProtKB-KW"/>
</dbReference>
<dbReference type="RefSeq" id="WP_050053467.1">
    <property type="nucleotide sequence ID" value="NZ_CAQI01000026.1"/>
</dbReference>
<dbReference type="UniPathway" id="UPA00629">
    <property type="reaction ID" value="UER00684"/>
</dbReference>
<dbReference type="InterPro" id="IPR006148">
    <property type="entry name" value="Glc/Gal-6P_isomerase"/>
</dbReference>
<comment type="catalytic activity">
    <reaction evidence="1 4">
        <text>alpha-D-glucosamine 6-phosphate + H2O = beta-D-fructose 6-phosphate + NH4(+)</text>
        <dbReference type="Rhea" id="RHEA:12172"/>
        <dbReference type="ChEBI" id="CHEBI:15377"/>
        <dbReference type="ChEBI" id="CHEBI:28938"/>
        <dbReference type="ChEBI" id="CHEBI:57634"/>
        <dbReference type="ChEBI" id="CHEBI:75989"/>
        <dbReference type="EC" id="3.5.99.6"/>
    </reaction>
</comment>
<dbReference type="AlphaFoldDB" id="A0A024GXP1"/>
<feature type="active site" description="Proton acceptor; for enolization step" evidence="4">
    <location>
        <position position="66"/>
    </location>
</feature>
<dbReference type="InterPro" id="IPR037171">
    <property type="entry name" value="NagB/RpiA_transferase-like"/>
</dbReference>
<dbReference type="PROSITE" id="PS01161">
    <property type="entry name" value="GLC_GALNAC_ISOMERASE"/>
    <property type="match status" value="1"/>
</dbReference>
<evidence type="ECO:0000256" key="3">
    <source>
        <dbReference type="ARBA" id="ARBA00023277"/>
    </source>
</evidence>
<comment type="caution">
    <text evidence="4">Lacks conserved residue(s) required for the propagation of feature annotation.</text>
</comment>
<keyword evidence="2 4" id="KW-0378">Hydrolase</keyword>
<dbReference type="PANTHER" id="PTHR11280:SF5">
    <property type="entry name" value="GLUCOSAMINE-6-PHOSPHATE ISOMERASE"/>
    <property type="match status" value="1"/>
</dbReference>
<evidence type="ECO:0000259" key="5">
    <source>
        <dbReference type="Pfam" id="PF01182"/>
    </source>
</evidence>
<evidence type="ECO:0000313" key="6">
    <source>
        <dbReference type="EMBL" id="CCQ44387.1"/>
    </source>
</evidence>
<dbReference type="EMBL" id="CAQI01000026">
    <property type="protein sequence ID" value="CCQ44387.1"/>
    <property type="molecule type" value="Genomic_DNA"/>
</dbReference>
<feature type="active site" description="For ring-opening step" evidence="4">
    <location>
        <position position="142"/>
    </location>
</feature>
<dbReference type="FunFam" id="3.40.50.1360:FF:000003">
    <property type="entry name" value="Glucosamine-6-phosphate deaminase"/>
    <property type="match status" value="1"/>
</dbReference>
<comment type="function">
    <text evidence="4">Catalyzes the reversible isomerization-deamination of glucosamine 6-phosphate (GlcN6P) to form fructose 6-phosphate (Fru6P) and ammonium ion.</text>
</comment>
<sequence length="259" mass="27366">MEIVILPAPSDVARTAADAIEQQVRSGPSVLGLATGSTPLGTYQELISRHRNGGLSFASAQAFLLDEYVGLPSAHPQSYHSVIREEFVDSVDFAAGAVHGLDGVAKDLEAEVARYEAAIAAAGGVAIQILGIGTDGHVGFNEPMSSLASRTRIKTLTQQTRQDNARFFADLADVPDHVLTQGLGTIREARHLLLLAMGEAKAEAIAAAVEGPVASICPASALQLHPHVTVLVDEAAASRLAHREYYQDTFGRKPAWQGL</sequence>
<feature type="site" description="Part of the allosteric site" evidence="4">
    <location>
        <position position="154"/>
    </location>
</feature>
<dbReference type="InterPro" id="IPR004547">
    <property type="entry name" value="Glucosamine6P_isomerase"/>
</dbReference>
<dbReference type="GO" id="GO:0005975">
    <property type="term" value="P:carbohydrate metabolic process"/>
    <property type="evidence" value="ECO:0007669"/>
    <property type="project" value="InterPro"/>
</dbReference>
<feature type="domain" description="Glucosamine/galactosamine-6-phosphate isomerase" evidence="5">
    <location>
        <begin position="12"/>
        <end position="223"/>
    </location>
</feature>
<evidence type="ECO:0000256" key="4">
    <source>
        <dbReference type="HAMAP-Rule" id="MF_01241"/>
    </source>
</evidence>
<keyword evidence="6" id="KW-0413">Isomerase</keyword>
<feature type="active site" description="Proton acceptor; for ring-opening step" evidence="4">
    <location>
        <position position="137"/>
    </location>
</feature>
<dbReference type="GO" id="GO:0042802">
    <property type="term" value="F:identical protein binding"/>
    <property type="evidence" value="ECO:0007669"/>
    <property type="project" value="TreeGrafter"/>
</dbReference>
<name>A0A024GXP1_9MICC</name>
<dbReference type="STRING" id="861266.ARTSIC4J27_312"/>
<dbReference type="PANTHER" id="PTHR11280">
    <property type="entry name" value="GLUCOSAMINE-6-PHOSPHATE ISOMERASE"/>
    <property type="match status" value="1"/>
</dbReference>
<dbReference type="NCBIfam" id="NF001684">
    <property type="entry name" value="PRK00443.1-4"/>
    <property type="match status" value="1"/>
</dbReference>
<dbReference type="InterPro" id="IPR018321">
    <property type="entry name" value="Glucosamine6P_isomerase_CS"/>
</dbReference>
<keyword evidence="3 4" id="KW-0119">Carbohydrate metabolism</keyword>
<dbReference type="HAMAP" id="MF_01241">
    <property type="entry name" value="GlcN6P_deamin"/>
    <property type="match status" value="1"/>
</dbReference>
<accession>A0A024GXP1</accession>
<feature type="site" description="Part of the allosteric site" evidence="4">
    <location>
        <position position="145"/>
    </location>
</feature>